<name>A0AAN8XGD4_HALRR</name>
<protein>
    <submittedName>
        <fullName evidence="1">Uncharacterized protein</fullName>
    </submittedName>
</protein>
<organism evidence="1 2">
    <name type="scientific">Halocaridina rubra</name>
    <name type="common">Hawaiian red shrimp</name>
    <dbReference type="NCBI Taxonomy" id="373956"/>
    <lineage>
        <taxon>Eukaryota</taxon>
        <taxon>Metazoa</taxon>
        <taxon>Ecdysozoa</taxon>
        <taxon>Arthropoda</taxon>
        <taxon>Crustacea</taxon>
        <taxon>Multicrustacea</taxon>
        <taxon>Malacostraca</taxon>
        <taxon>Eumalacostraca</taxon>
        <taxon>Eucarida</taxon>
        <taxon>Decapoda</taxon>
        <taxon>Pleocyemata</taxon>
        <taxon>Caridea</taxon>
        <taxon>Atyoidea</taxon>
        <taxon>Atyidae</taxon>
        <taxon>Halocaridina</taxon>
    </lineage>
</organism>
<keyword evidence="2" id="KW-1185">Reference proteome</keyword>
<proteinExistence type="predicted"/>
<evidence type="ECO:0000313" key="2">
    <source>
        <dbReference type="Proteomes" id="UP001381693"/>
    </source>
</evidence>
<reference evidence="1 2" key="1">
    <citation type="submission" date="2023-11" db="EMBL/GenBank/DDBJ databases">
        <title>Halocaridina rubra genome assembly.</title>
        <authorList>
            <person name="Smith C."/>
        </authorList>
    </citation>
    <scope>NUCLEOTIDE SEQUENCE [LARGE SCALE GENOMIC DNA]</scope>
    <source>
        <strain evidence="1">EP-1</strain>
        <tissue evidence="1">Whole</tissue>
    </source>
</reference>
<dbReference type="EMBL" id="JAXCGZ010005695">
    <property type="protein sequence ID" value="KAK7081123.1"/>
    <property type="molecule type" value="Genomic_DNA"/>
</dbReference>
<evidence type="ECO:0000313" key="1">
    <source>
        <dbReference type="EMBL" id="KAK7081123.1"/>
    </source>
</evidence>
<dbReference type="Proteomes" id="UP001381693">
    <property type="component" value="Unassembled WGS sequence"/>
</dbReference>
<dbReference type="Gene3D" id="2.60.20.10">
    <property type="entry name" value="Crystallins"/>
    <property type="match status" value="1"/>
</dbReference>
<accession>A0AAN8XGD4</accession>
<sequence>MAKVLKLTRNIGILCGPDDIYNIHRLGKYVGEEKAKTMRFGIRGYVPDLTGYGIDNDIESATQTGLWMYYENADYNPESASVFMVHGINISINFPPEYANIVTAIRYAGEATLPNADTITLYQGTAFTGEQLFAVTDAGSITILDADASSFIITGLSPWTLYTETSYAGESYCVYPDTDHDVSPEGDQLDFGIYPDITSLGIPDDAIRSLRKGCFGNEVMNATPLKYDGKAENGAWRLIYIFNIIKCITHRKCYSHF</sequence>
<dbReference type="SUPFAM" id="SSF49695">
    <property type="entry name" value="gamma-Crystallin-like"/>
    <property type="match status" value="1"/>
</dbReference>
<gene>
    <name evidence="1" type="ORF">SK128_027949</name>
</gene>
<dbReference type="InterPro" id="IPR011024">
    <property type="entry name" value="G_crystallin-like"/>
</dbReference>
<comment type="caution">
    <text evidence="1">The sequence shown here is derived from an EMBL/GenBank/DDBJ whole genome shotgun (WGS) entry which is preliminary data.</text>
</comment>
<dbReference type="AlphaFoldDB" id="A0AAN8XGD4"/>